<gene>
    <name evidence="1" type="ORF">BB050_01718</name>
</gene>
<evidence type="ECO:0000313" key="1">
    <source>
        <dbReference type="EMBL" id="AOC94844.1"/>
    </source>
</evidence>
<dbReference type="RefSeq" id="WP_066033273.1">
    <property type="nucleotide sequence ID" value="NZ_CP016907.1"/>
</dbReference>
<organism evidence="1 2">
    <name type="scientific">Flavobacterium anhuiense</name>
    <dbReference type="NCBI Taxonomy" id="459526"/>
    <lineage>
        <taxon>Bacteria</taxon>
        <taxon>Pseudomonadati</taxon>
        <taxon>Bacteroidota</taxon>
        <taxon>Flavobacteriia</taxon>
        <taxon>Flavobacteriales</taxon>
        <taxon>Flavobacteriaceae</taxon>
        <taxon>Flavobacterium</taxon>
    </lineage>
</organism>
<name>A0AAC9CZ64_9FLAO</name>
<protein>
    <submittedName>
        <fullName evidence="1">Uncharacterized protein</fullName>
    </submittedName>
</protein>
<dbReference type="Proteomes" id="UP000093276">
    <property type="component" value="Chromosome"/>
</dbReference>
<dbReference type="AlphaFoldDB" id="A0AAC9CZ64"/>
<dbReference type="EMBL" id="CP016907">
    <property type="protein sequence ID" value="AOC94844.1"/>
    <property type="molecule type" value="Genomic_DNA"/>
</dbReference>
<dbReference type="GeneID" id="32307600"/>
<sequence>MKKPLLISLLFSKSVLFSQTVLNSLPLSLNNLEKTQILNIEDKENKDIYAFAWDNQNINILKYNKSLFLTNQFTDLIKKEANRNLMGATISAGQKPTLYWISGNNKNVLITTYNLDCKISESLNFDFPKNHNYIISSFQENNALYILAKEKEYEHLLLYKFENQKCEIKMLDFSPFTFKNKENVNISFNALIQYFPIKKIEPDILNSLDLTSSICKMYVLENRIILTFDDRVQRTQVFEVNLNTGIMKERTFDSPASKNPLATANSFYNNKKLFQIAANEDELLFEVKDFDSKNIIKKYSFSKNDSIPFKNSPFFVQINNKKPKQLKNTAKFLKDLEGLTAGISIIKNKQNTFVTFSGFGESQDYYFKADSPDQFGLREYYSLTKMVYFDATLNENLDFISDKQSQPLASENLFYYLNFNKTINLYDALELKNYYILSYYDDASKQFIMRKFTDGFMMGDNRNSIINKSIFSNPATFGKINSH</sequence>
<proteinExistence type="predicted"/>
<evidence type="ECO:0000313" key="2">
    <source>
        <dbReference type="Proteomes" id="UP000093276"/>
    </source>
</evidence>
<reference evidence="1 2" key="1">
    <citation type="submission" date="2016-08" db="EMBL/GenBank/DDBJ databases">
        <title>Complete genome sequence of Flavobacterium johnsoniae strain GSE09, a volatile-producing biocontrol agent isolated from cucumber (Cucumis sativus).</title>
        <authorList>
            <person name="Jeong J.-J."/>
            <person name="Oh J.Y."/>
            <person name="Jim Y.J."/>
            <person name="Sang M.K."/>
            <person name="Kim K.D."/>
        </authorList>
    </citation>
    <scope>NUCLEOTIDE SEQUENCE [LARGE SCALE GENOMIC DNA]</scope>
    <source>
        <strain evidence="1 2">GSE09</strain>
    </source>
</reference>
<dbReference type="KEGG" id="fjg:BB050_01718"/>
<accession>A0AAC9CZ64</accession>